<organism evidence="2 3">
    <name type="scientific">Candida parapsilosis</name>
    <name type="common">Yeast</name>
    <dbReference type="NCBI Taxonomy" id="5480"/>
    <lineage>
        <taxon>Eukaryota</taxon>
        <taxon>Fungi</taxon>
        <taxon>Dikarya</taxon>
        <taxon>Ascomycota</taxon>
        <taxon>Saccharomycotina</taxon>
        <taxon>Pichiomycetes</taxon>
        <taxon>Debaryomycetaceae</taxon>
        <taxon>Candida/Lodderomyces clade</taxon>
        <taxon>Candida</taxon>
    </lineage>
</organism>
<dbReference type="AlphaFoldDB" id="A0A8X7TBF5"/>
<evidence type="ECO:0000313" key="3">
    <source>
        <dbReference type="Proteomes" id="UP000590412"/>
    </source>
</evidence>
<evidence type="ECO:0000313" key="2">
    <source>
        <dbReference type="EMBL" id="KAF6057247.1"/>
    </source>
</evidence>
<name>A0A8X7TBF5_CANPA</name>
<feature type="region of interest" description="Disordered" evidence="1">
    <location>
        <begin position="68"/>
        <end position="130"/>
    </location>
</feature>
<gene>
    <name evidence="2" type="ORF">FOB60_001802</name>
</gene>
<reference evidence="2" key="1">
    <citation type="submission" date="2020-03" db="EMBL/GenBank/DDBJ databases">
        <title>FDA dAtabase for Regulatory Grade micrObial Sequences (FDA-ARGOS): Supporting development and validation of Infectious Disease Dx tests.</title>
        <authorList>
            <person name="Campos J."/>
            <person name="Goldberg B."/>
            <person name="Tallon L."/>
            <person name="Sadzewicz L."/>
            <person name="Vavikolanu K."/>
            <person name="Mehta A."/>
            <person name="Aluvathingal J."/>
            <person name="Nadendla S."/>
            <person name="Nandy P."/>
            <person name="Geyer C."/>
            <person name="Yan Y."/>
            <person name="Sichtig H."/>
        </authorList>
    </citation>
    <scope>NUCLEOTIDE SEQUENCE [LARGE SCALE GENOMIC DNA]</scope>
    <source>
        <strain evidence="2">FDAARGOS_652</strain>
    </source>
</reference>
<feature type="compositionally biased region" description="Gly residues" evidence="1">
    <location>
        <begin position="81"/>
        <end position="90"/>
    </location>
</feature>
<accession>A0A8X7TBF5</accession>
<feature type="compositionally biased region" description="Basic and acidic residues" evidence="1">
    <location>
        <begin position="1"/>
        <end position="14"/>
    </location>
</feature>
<evidence type="ECO:0000256" key="1">
    <source>
        <dbReference type="SAM" id="MobiDB-lite"/>
    </source>
</evidence>
<protein>
    <submittedName>
        <fullName evidence="2">Uncharacterized protein</fullName>
    </submittedName>
</protein>
<feature type="region of interest" description="Disordered" evidence="1">
    <location>
        <begin position="1"/>
        <end position="35"/>
    </location>
</feature>
<dbReference type="OrthoDB" id="4022148at2759"/>
<sequence length="130" mass="13882">MSSASYHEKCKEVTEVANSEENEQEAANVPAQTINHDSRVNQHSIESQPPPTSVEQMDRVQIQEMQKLASQPVGGSIVNGKAGGAGGTGGASANASLSHLHNDDRTPDVGNAIRYVTSDDTDKNNQNLRK</sequence>
<proteinExistence type="predicted"/>
<comment type="caution">
    <text evidence="2">The sequence shown here is derived from an EMBL/GenBank/DDBJ whole genome shotgun (WGS) entry which is preliminary data.</text>
</comment>
<dbReference type="EMBL" id="JABWAB010000003">
    <property type="protein sequence ID" value="KAF6057247.1"/>
    <property type="molecule type" value="Genomic_DNA"/>
</dbReference>
<dbReference type="Proteomes" id="UP000590412">
    <property type="component" value="Unassembled WGS sequence"/>
</dbReference>